<keyword evidence="4" id="KW-1185">Reference proteome</keyword>
<evidence type="ECO:0000313" key="4">
    <source>
        <dbReference type="Proteomes" id="UP001205601"/>
    </source>
</evidence>
<organism evidence="3 4">
    <name type="scientific">Albidovulum sediminis</name>
    <dbReference type="NCBI Taxonomy" id="3066345"/>
    <lineage>
        <taxon>Bacteria</taxon>
        <taxon>Pseudomonadati</taxon>
        <taxon>Pseudomonadota</taxon>
        <taxon>Alphaproteobacteria</taxon>
        <taxon>Rhodobacterales</taxon>
        <taxon>Paracoccaceae</taxon>
        <taxon>Albidovulum</taxon>
    </lineage>
</organism>
<keyword evidence="1" id="KW-0472">Membrane</keyword>
<dbReference type="EMBL" id="JAOCQF010000001">
    <property type="protein sequence ID" value="MCT8329914.1"/>
    <property type="molecule type" value="Genomic_DNA"/>
</dbReference>
<evidence type="ECO:0000259" key="2">
    <source>
        <dbReference type="Pfam" id="PF13400"/>
    </source>
</evidence>
<reference evidence="4" key="1">
    <citation type="submission" date="2023-07" db="EMBL/GenBank/DDBJ databases">
        <title>Defluviimonas sediminis sp. nov., isolated from mangrove sediment.</title>
        <authorList>
            <person name="Liu L."/>
            <person name="Li J."/>
            <person name="Huang Y."/>
            <person name="Pan J."/>
            <person name="Li M."/>
        </authorList>
    </citation>
    <scope>NUCLEOTIDE SEQUENCE [LARGE SCALE GENOMIC DNA]</scope>
    <source>
        <strain evidence="4">FT324</strain>
    </source>
</reference>
<evidence type="ECO:0000256" key="1">
    <source>
        <dbReference type="SAM" id="Phobius"/>
    </source>
</evidence>
<dbReference type="InterPro" id="IPR028087">
    <property type="entry name" value="Tad_N"/>
</dbReference>
<name>A0ABT2NQQ5_9RHOB</name>
<keyword evidence="1" id="KW-0812">Transmembrane</keyword>
<comment type="caution">
    <text evidence="3">The sequence shown here is derived from an EMBL/GenBank/DDBJ whole genome shotgun (WGS) entry which is preliminary data.</text>
</comment>
<gene>
    <name evidence="3" type="ORF">N5I32_10345</name>
</gene>
<feature type="domain" description="Putative Flp pilus-assembly TadG-like N-terminal" evidence="2">
    <location>
        <begin position="14"/>
        <end position="60"/>
    </location>
</feature>
<dbReference type="Proteomes" id="UP001205601">
    <property type="component" value="Unassembled WGS sequence"/>
</dbReference>
<protein>
    <submittedName>
        <fullName evidence="3">Pilus assembly protein TadG-related protein</fullName>
    </submittedName>
</protein>
<accession>A0ABT2NQQ5</accession>
<feature type="transmembrane region" description="Helical" evidence="1">
    <location>
        <begin position="15"/>
        <end position="35"/>
    </location>
</feature>
<evidence type="ECO:0000313" key="3">
    <source>
        <dbReference type="EMBL" id="MCT8329914.1"/>
    </source>
</evidence>
<sequence>MRRTAARFAKDEDGAILVMVAVSLGVILGMIALSYDLGRIAATQSELQSYADHVALAAAGELDGEAGARARAQAAAANFFTDRQTFGDDATGQTLNSADYALTFLRSLPAVDTDAITSTHAATTDQNAIYARVIVTPKTVPFTFGRAFFALSGFAQRTPIVGAEAVAGFTSYACDITPMMFCVPPGFDGDTWRGQQILMRSGGNGAAWGPGDFGFLEPSTLAIDSTGACAGLTGAGPLLRCVLGAVGSVTQCFVQRGVNTEPGQKVGITNAMNARFDIYQGSMDRNDPLYAPAPNVIKGIVRRGGGGGGNQCIGANSDPSPNTMKLPRDTCFYTDSCNLGSPNRYGDGDWWGDVSLDLDGDGTAETVTGYDAYLAMNYGATPPSELIGLGSTPTRYQVYNAEIAYAQRTRGNILTGRAETGLNQCAPVASPDPERRVIIAAGINCDPLNGGVEVNGRETNVPVQEYVKMFITETIGDDSASPPTVDIWAEVIESAGGNGKSGSGVFHEIVQLYR</sequence>
<dbReference type="RefSeq" id="WP_261495488.1">
    <property type="nucleotide sequence ID" value="NZ_JAOCQF010000001.1"/>
</dbReference>
<proteinExistence type="predicted"/>
<keyword evidence="1" id="KW-1133">Transmembrane helix</keyword>
<dbReference type="Pfam" id="PF13400">
    <property type="entry name" value="Tad"/>
    <property type="match status" value="1"/>
</dbReference>